<reference evidence="1" key="2">
    <citation type="submission" date="2020-05" db="UniProtKB">
        <authorList>
            <consortium name="EnsemblMetazoa"/>
        </authorList>
    </citation>
    <scope>IDENTIFICATION</scope>
    <source>
        <strain evidence="1">FAR1</strain>
    </source>
</reference>
<dbReference type="AlphaFoldDB" id="A0A182Q217"/>
<keyword evidence="2" id="KW-1185">Reference proteome</keyword>
<accession>A0A182Q217</accession>
<dbReference type="EMBL" id="AXCN02002230">
    <property type="status" value="NOT_ANNOTATED_CDS"/>
    <property type="molecule type" value="Genomic_DNA"/>
</dbReference>
<evidence type="ECO:0000313" key="1">
    <source>
        <dbReference type="EnsemblMetazoa" id="AFAF001539-PA"/>
    </source>
</evidence>
<sequence>MLQESKRVEHRWCRELLSRGNEPKKSKIYSNRGLIYLFAEWKVCSGAVFAMPDRWAFFSKLIIPLLTVGWMLFGSSLPNGAIVLVMANTGAEDVPTNCLEHVVTSGTFDRYFALSEIGNEPSASHLLNVSFTVEIDHRQEELAILLSGQNRSYQYPDFARTYEMRMTNVYTVVYRETRKMQAYHSPTDKLFPAQDQHFRLRFLLTRDGNLTVLVNDIARRPLLAVVDDRKALDVQYVSFASRMNAYPIRFLLGCGLPQYKAVEMVMAESAGSSTNLPLADGSCPVCPKQRCEVVVKACADSSKDTNGAATSNGDLEQQKYYFYFNLYLMKNRTKSNVLAGGSALRKATVDGV</sequence>
<reference evidence="2" key="1">
    <citation type="submission" date="2014-01" db="EMBL/GenBank/DDBJ databases">
        <title>The Genome Sequence of Anopheles farauti FAR1 (V2).</title>
        <authorList>
            <consortium name="The Broad Institute Genomics Platform"/>
            <person name="Neafsey D.E."/>
            <person name="Besansky N."/>
            <person name="Howell P."/>
            <person name="Walton C."/>
            <person name="Young S.K."/>
            <person name="Zeng Q."/>
            <person name="Gargeya S."/>
            <person name="Fitzgerald M."/>
            <person name="Haas B."/>
            <person name="Abouelleil A."/>
            <person name="Allen A.W."/>
            <person name="Alvarado L."/>
            <person name="Arachchi H.M."/>
            <person name="Berlin A.M."/>
            <person name="Chapman S.B."/>
            <person name="Gainer-Dewar J."/>
            <person name="Goldberg J."/>
            <person name="Griggs A."/>
            <person name="Gujja S."/>
            <person name="Hansen M."/>
            <person name="Howarth C."/>
            <person name="Imamovic A."/>
            <person name="Ireland A."/>
            <person name="Larimer J."/>
            <person name="McCowan C."/>
            <person name="Murphy C."/>
            <person name="Pearson M."/>
            <person name="Poon T.W."/>
            <person name="Priest M."/>
            <person name="Roberts A."/>
            <person name="Saif S."/>
            <person name="Shea T."/>
            <person name="Sisk P."/>
            <person name="Sykes S."/>
            <person name="Wortman J."/>
            <person name="Nusbaum C."/>
            <person name="Birren B."/>
        </authorList>
    </citation>
    <scope>NUCLEOTIDE SEQUENCE [LARGE SCALE GENOMIC DNA]</scope>
    <source>
        <strain evidence="2">FAR1</strain>
    </source>
</reference>
<name>A0A182Q217_9DIPT</name>
<protein>
    <submittedName>
        <fullName evidence="1">Uncharacterized protein</fullName>
    </submittedName>
</protein>
<dbReference type="EnsemblMetazoa" id="AFAF001539-RA">
    <property type="protein sequence ID" value="AFAF001539-PA"/>
    <property type="gene ID" value="AFAF001539"/>
</dbReference>
<dbReference type="Proteomes" id="UP000075886">
    <property type="component" value="Unassembled WGS sequence"/>
</dbReference>
<evidence type="ECO:0000313" key="2">
    <source>
        <dbReference type="Proteomes" id="UP000075886"/>
    </source>
</evidence>
<organism evidence="1 2">
    <name type="scientific">Anopheles farauti</name>
    <dbReference type="NCBI Taxonomy" id="69004"/>
    <lineage>
        <taxon>Eukaryota</taxon>
        <taxon>Metazoa</taxon>
        <taxon>Ecdysozoa</taxon>
        <taxon>Arthropoda</taxon>
        <taxon>Hexapoda</taxon>
        <taxon>Insecta</taxon>
        <taxon>Pterygota</taxon>
        <taxon>Neoptera</taxon>
        <taxon>Endopterygota</taxon>
        <taxon>Diptera</taxon>
        <taxon>Nematocera</taxon>
        <taxon>Culicoidea</taxon>
        <taxon>Culicidae</taxon>
        <taxon>Anophelinae</taxon>
        <taxon>Anopheles</taxon>
    </lineage>
</organism>
<proteinExistence type="predicted"/>
<dbReference type="VEuPathDB" id="VectorBase:AFAF001539"/>